<evidence type="ECO:0000313" key="3">
    <source>
        <dbReference type="Proteomes" id="UP000199207"/>
    </source>
</evidence>
<dbReference type="EMBL" id="FOLM01000005">
    <property type="protein sequence ID" value="SFC70301.1"/>
    <property type="molecule type" value="Genomic_DNA"/>
</dbReference>
<name>A0A1I1LBA0_9ACTN</name>
<feature type="signal peptide" evidence="1">
    <location>
        <begin position="1"/>
        <end position="40"/>
    </location>
</feature>
<dbReference type="Proteomes" id="UP000199207">
    <property type="component" value="Unassembled WGS sequence"/>
</dbReference>
<gene>
    <name evidence="2" type="ORF">SAMN05421773_105137</name>
</gene>
<dbReference type="InterPro" id="IPR006311">
    <property type="entry name" value="TAT_signal"/>
</dbReference>
<sequence>MQNRRPSSRQTRRGFLGAAAAAVGGLAAAPVVICSAPAHAAAGDLPVVNRPDHPAAAYPAGAARSAHPEPLNASVDCELTGRGV</sequence>
<evidence type="ECO:0000313" key="2">
    <source>
        <dbReference type="EMBL" id="SFC70301.1"/>
    </source>
</evidence>
<dbReference type="STRING" id="910347.SAMN05421773_105137"/>
<keyword evidence="3" id="KW-1185">Reference proteome</keyword>
<protein>
    <submittedName>
        <fullName evidence="2">Tat (Twin-arginine translocation) pathway signal sequence</fullName>
    </submittedName>
</protein>
<proteinExistence type="predicted"/>
<organism evidence="2 3">
    <name type="scientific">Streptomyces aidingensis</name>
    <dbReference type="NCBI Taxonomy" id="910347"/>
    <lineage>
        <taxon>Bacteria</taxon>
        <taxon>Bacillati</taxon>
        <taxon>Actinomycetota</taxon>
        <taxon>Actinomycetes</taxon>
        <taxon>Kitasatosporales</taxon>
        <taxon>Streptomycetaceae</taxon>
        <taxon>Streptomyces</taxon>
    </lineage>
</organism>
<dbReference type="NCBIfam" id="TIGR01409">
    <property type="entry name" value="TAT_signal_seq"/>
    <property type="match status" value="1"/>
</dbReference>
<dbReference type="InterPro" id="IPR019546">
    <property type="entry name" value="TAT_signal_bac_arc"/>
</dbReference>
<dbReference type="RefSeq" id="WP_245834004.1">
    <property type="nucleotide sequence ID" value="NZ_FOLM01000005.1"/>
</dbReference>
<keyword evidence="1" id="KW-0732">Signal</keyword>
<feature type="chain" id="PRO_5011440998" evidence="1">
    <location>
        <begin position="41"/>
        <end position="84"/>
    </location>
</feature>
<evidence type="ECO:0000256" key="1">
    <source>
        <dbReference type="SAM" id="SignalP"/>
    </source>
</evidence>
<accession>A0A1I1LBA0</accession>
<dbReference type="PROSITE" id="PS51318">
    <property type="entry name" value="TAT"/>
    <property type="match status" value="1"/>
</dbReference>
<reference evidence="2 3" key="1">
    <citation type="submission" date="2016-10" db="EMBL/GenBank/DDBJ databases">
        <authorList>
            <person name="de Groot N.N."/>
        </authorList>
    </citation>
    <scope>NUCLEOTIDE SEQUENCE [LARGE SCALE GENOMIC DNA]</scope>
    <source>
        <strain evidence="2 3">CGMCC 4.5739</strain>
    </source>
</reference>
<dbReference type="AlphaFoldDB" id="A0A1I1LBA0"/>